<dbReference type="KEGG" id="tet:TTHERM_00437580"/>
<evidence type="ECO:0000256" key="1">
    <source>
        <dbReference type="SAM" id="MobiDB-lite"/>
    </source>
</evidence>
<dbReference type="RefSeq" id="XP_001017754.1">
    <property type="nucleotide sequence ID" value="XM_001017754.3"/>
</dbReference>
<feature type="compositionally biased region" description="Polar residues" evidence="1">
    <location>
        <begin position="1"/>
        <end position="14"/>
    </location>
</feature>
<dbReference type="HOGENOM" id="CLU_2611341_0_0_1"/>
<proteinExistence type="predicted"/>
<dbReference type="Proteomes" id="UP000009168">
    <property type="component" value="Unassembled WGS sequence"/>
</dbReference>
<organism evidence="2 3">
    <name type="scientific">Tetrahymena thermophila (strain SB210)</name>
    <dbReference type="NCBI Taxonomy" id="312017"/>
    <lineage>
        <taxon>Eukaryota</taxon>
        <taxon>Sar</taxon>
        <taxon>Alveolata</taxon>
        <taxon>Ciliophora</taxon>
        <taxon>Intramacronucleata</taxon>
        <taxon>Oligohymenophorea</taxon>
        <taxon>Hymenostomatida</taxon>
        <taxon>Tetrahymenina</taxon>
        <taxon>Tetrahymenidae</taxon>
        <taxon>Tetrahymena</taxon>
    </lineage>
</organism>
<dbReference type="EMBL" id="GG662663">
    <property type="protein sequence ID" value="EAR97509.1"/>
    <property type="molecule type" value="Genomic_DNA"/>
</dbReference>
<dbReference type="InParanoid" id="I7LV97"/>
<protein>
    <submittedName>
        <fullName evidence="2">Uncharacterized protein</fullName>
    </submittedName>
</protein>
<sequence>MLNSRQISQKSAFQNRVAERMNSSKLQRVSPKSGRKIDNSWEDIFEQNPINTDLSEEQKISLLLFSLNMYIFLKKNQSK</sequence>
<dbReference type="GeneID" id="7843323"/>
<gene>
    <name evidence="2" type="ORF">TTHERM_00437580</name>
</gene>
<accession>I7LV97</accession>
<name>I7LV97_TETTS</name>
<dbReference type="AlphaFoldDB" id="I7LV97"/>
<evidence type="ECO:0000313" key="3">
    <source>
        <dbReference type="Proteomes" id="UP000009168"/>
    </source>
</evidence>
<evidence type="ECO:0000313" key="2">
    <source>
        <dbReference type="EMBL" id="EAR97509.1"/>
    </source>
</evidence>
<reference evidence="3" key="1">
    <citation type="journal article" date="2006" name="PLoS Biol.">
        <title>Macronuclear genome sequence of the ciliate Tetrahymena thermophila, a model eukaryote.</title>
        <authorList>
            <person name="Eisen J.A."/>
            <person name="Coyne R.S."/>
            <person name="Wu M."/>
            <person name="Wu D."/>
            <person name="Thiagarajan M."/>
            <person name="Wortman J.R."/>
            <person name="Badger J.H."/>
            <person name="Ren Q."/>
            <person name="Amedeo P."/>
            <person name="Jones K.M."/>
            <person name="Tallon L.J."/>
            <person name="Delcher A.L."/>
            <person name="Salzberg S.L."/>
            <person name="Silva J.C."/>
            <person name="Haas B.J."/>
            <person name="Majoros W.H."/>
            <person name="Farzad M."/>
            <person name="Carlton J.M."/>
            <person name="Smith R.K. Jr."/>
            <person name="Garg J."/>
            <person name="Pearlman R.E."/>
            <person name="Karrer K.M."/>
            <person name="Sun L."/>
            <person name="Manning G."/>
            <person name="Elde N.C."/>
            <person name="Turkewitz A.P."/>
            <person name="Asai D.J."/>
            <person name="Wilkes D.E."/>
            <person name="Wang Y."/>
            <person name="Cai H."/>
            <person name="Collins K."/>
            <person name="Stewart B.A."/>
            <person name="Lee S.R."/>
            <person name="Wilamowska K."/>
            <person name="Weinberg Z."/>
            <person name="Ruzzo W.L."/>
            <person name="Wloga D."/>
            <person name="Gaertig J."/>
            <person name="Frankel J."/>
            <person name="Tsao C.-C."/>
            <person name="Gorovsky M.A."/>
            <person name="Keeling P.J."/>
            <person name="Waller R.F."/>
            <person name="Patron N.J."/>
            <person name="Cherry J.M."/>
            <person name="Stover N.A."/>
            <person name="Krieger C.J."/>
            <person name="del Toro C."/>
            <person name="Ryder H.F."/>
            <person name="Williamson S.C."/>
            <person name="Barbeau R.A."/>
            <person name="Hamilton E.P."/>
            <person name="Orias E."/>
        </authorList>
    </citation>
    <scope>NUCLEOTIDE SEQUENCE [LARGE SCALE GENOMIC DNA]</scope>
    <source>
        <strain evidence="3">SB210</strain>
    </source>
</reference>
<keyword evidence="3" id="KW-1185">Reference proteome</keyword>
<feature type="region of interest" description="Disordered" evidence="1">
    <location>
        <begin position="1"/>
        <end position="36"/>
    </location>
</feature>